<dbReference type="Pfam" id="PF07716">
    <property type="entry name" value="bZIP_2"/>
    <property type="match status" value="1"/>
</dbReference>
<dbReference type="SMART" id="SM00338">
    <property type="entry name" value="BRLZ"/>
    <property type="match status" value="1"/>
</dbReference>
<gene>
    <name evidence="4" type="ORF">GBAR_LOCUS448</name>
</gene>
<dbReference type="InterPro" id="IPR046347">
    <property type="entry name" value="bZIP_sf"/>
</dbReference>
<proteinExistence type="predicted"/>
<dbReference type="SUPFAM" id="SSF57959">
    <property type="entry name" value="Leucine zipper domain"/>
    <property type="match status" value="1"/>
</dbReference>
<reference evidence="4" key="1">
    <citation type="submission" date="2023-03" db="EMBL/GenBank/DDBJ databases">
        <authorList>
            <person name="Steffen K."/>
            <person name="Cardenas P."/>
        </authorList>
    </citation>
    <scope>NUCLEOTIDE SEQUENCE</scope>
</reference>
<evidence type="ECO:0000256" key="2">
    <source>
        <dbReference type="SAM" id="MobiDB-lite"/>
    </source>
</evidence>
<feature type="region of interest" description="Disordered" evidence="2">
    <location>
        <begin position="40"/>
        <end position="63"/>
    </location>
</feature>
<feature type="domain" description="BZIP" evidence="3">
    <location>
        <begin position="344"/>
        <end position="407"/>
    </location>
</feature>
<evidence type="ECO:0000313" key="4">
    <source>
        <dbReference type="EMBL" id="CAI7990275.1"/>
    </source>
</evidence>
<dbReference type="GO" id="GO:0003700">
    <property type="term" value="F:DNA-binding transcription factor activity"/>
    <property type="evidence" value="ECO:0007669"/>
    <property type="project" value="InterPro"/>
</dbReference>
<name>A0AA35QSF8_GEOBA</name>
<dbReference type="InterPro" id="IPR004827">
    <property type="entry name" value="bZIP"/>
</dbReference>
<dbReference type="CDD" id="cd14692">
    <property type="entry name" value="bZIP_ATF4"/>
    <property type="match status" value="1"/>
</dbReference>
<feature type="compositionally biased region" description="Polar residues" evidence="2">
    <location>
        <begin position="147"/>
        <end position="171"/>
    </location>
</feature>
<protein>
    <recommendedName>
        <fullName evidence="3">BZIP domain-containing protein</fullName>
    </recommendedName>
</protein>
<feature type="coiled-coil region" evidence="1">
    <location>
        <begin position="369"/>
        <end position="403"/>
    </location>
</feature>
<evidence type="ECO:0000313" key="5">
    <source>
        <dbReference type="Proteomes" id="UP001174909"/>
    </source>
</evidence>
<dbReference type="AlphaFoldDB" id="A0AA35QSF8"/>
<dbReference type="EMBL" id="CASHTH010000061">
    <property type="protein sequence ID" value="CAI7990275.1"/>
    <property type="molecule type" value="Genomic_DNA"/>
</dbReference>
<dbReference type="Gene3D" id="1.20.5.170">
    <property type="match status" value="1"/>
</dbReference>
<sequence length="428" mass="47082">MCSGEDNIAGSDGRTPPFSFDLFFPLVPLPAEQGVDISTSTTSLTSSEYSGPTVNNENSSREGTTLFDDKTGNRENMMASCGLTPPFSDLSLFFSQLTPLPHNTGLPDTTTFPTSSDLEMNSDRETVESEMGCILFDLFPLTPLPQSTELPSQGVSTPALPSSGPTVSNENSSREKTTADMEFLINLFPLIPFPLNAELQSPEVPQPMSKERRADMIRSSTPSVTSDPLPSDQATIVPGEISSPSPLSSHSSTPENDDTISVINPDPPAVQTENLCIHSALTETSIARSFSPVHPSADHLEKYVTTEDSSTQTGSQMEADSNIEAQNCNEKIEKLEKIVSIVTTDKQQRQRRLNNVSALHYRRRRKGRESDLELRMKELGATNKRLKEKVSDLTTEIHKMRRLSQQSKTREPTKVCRFFLNSTCSMLN</sequence>
<feature type="compositionally biased region" description="Low complexity" evidence="2">
    <location>
        <begin position="242"/>
        <end position="254"/>
    </location>
</feature>
<feature type="region of interest" description="Disordered" evidence="2">
    <location>
        <begin position="147"/>
        <end position="176"/>
    </location>
</feature>
<feature type="compositionally biased region" description="Polar residues" evidence="2">
    <location>
        <begin position="218"/>
        <end position="234"/>
    </location>
</feature>
<feature type="compositionally biased region" description="Polar residues" evidence="2">
    <location>
        <begin position="48"/>
        <end position="63"/>
    </location>
</feature>
<evidence type="ECO:0000256" key="1">
    <source>
        <dbReference type="SAM" id="Coils"/>
    </source>
</evidence>
<accession>A0AA35QSF8</accession>
<keyword evidence="1" id="KW-0175">Coiled coil</keyword>
<dbReference type="Proteomes" id="UP001174909">
    <property type="component" value="Unassembled WGS sequence"/>
</dbReference>
<organism evidence="4 5">
    <name type="scientific">Geodia barretti</name>
    <name type="common">Barrett's horny sponge</name>
    <dbReference type="NCBI Taxonomy" id="519541"/>
    <lineage>
        <taxon>Eukaryota</taxon>
        <taxon>Metazoa</taxon>
        <taxon>Porifera</taxon>
        <taxon>Demospongiae</taxon>
        <taxon>Heteroscleromorpha</taxon>
        <taxon>Tetractinellida</taxon>
        <taxon>Astrophorina</taxon>
        <taxon>Geodiidae</taxon>
        <taxon>Geodia</taxon>
    </lineage>
</organism>
<evidence type="ECO:0000259" key="3">
    <source>
        <dbReference type="PROSITE" id="PS50217"/>
    </source>
</evidence>
<keyword evidence="5" id="KW-1185">Reference proteome</keyword>
<comment type="caution">
    <text evidence="4">The sequence shown here is derived from an EMBL/GenBank/DDBJ whole genome shotgun (WGS) entry which is preliminary data.</text>
</comment>
<feature type="region of interest" description="Disordered" evidence="2">
    <location>
        <begin position="201"/>
        <end position="267"/>
    </location>
</feature>
<dbReference type="PROSITE" id="PS50217">
    <property type="entry name" value="BZIP"/>
    <property type="match status" value="1"/>
</dbReference>